<dbReference type="Proteomes" id="UP001302602">
    <property type="component" value="Unassembled WGS sequence"/>
</dbReference>
<dbReference type="GeneID" id="87823192"/>
<proteinExistence type="predicted"/>
<name>A0AAN6TS70_9PEZI</name>
<protein>
    <submittedName>
        <fullName evidence="1">Uncharacterized protein</fullName>
    </submittedName>
</protein>
<comment type="caution">
    <text evidence="1">The sequence shown here is derived from an EMBL/GenBank/DDBJ whole genome shotgun (WGS) entry which is preliminary data.</text>
</comment>
<dbReference type="AlphaFoldDB" id="A0AAN6TS70"/>
<dbReference type="RefSeq" id="XP_062643518.1">
    <property type="nucleotide sequence ID" value="XM_062786426.1"/>
</dbReference>
<gene>
    <name evidence="1" type="ORF">N657DRAFT_248316</name>
</gene>
<organism evidence="1 2">
    <name type="scientific">Parathielavia appendiculata</name>
    <dbReference type="NCBI Taxonomy" id="2587402"/>
    <lineage>
        <taxon>Eukaryota</taxon>
        <taxon>Fungi</taxon>
        <taxon>Dikarya</taxon>
        <taxon>Ascomycota</taxon>
        <taxon>Pezizomycotina</taxon>
        <taxon>Sordariomycetes</taxon>
        <taxon>Sordariomycetidae</taxon>
        <taxon>Sordariales</taxon>
        <taxon>Chaetomiaceae</taxon>
        <taxon>Parathielavia</taxon>
    </lineage>
</organism>
<reference evidence="1" key="2">
    <citation type="submission" date="2023-05" db="EMBL/GenBank/DDBJ databases">
        <authorList>
            <consortium name="Lawrence Berkeley National Laboratory"/>
            <person name="Steindorff A."/>
            <person name="Hensen N."/>
            <person name="Bonometti L."/>
            <person name="Westerberg I."/>
            <person name="Brannstrom I.O."/>
            <person name="Guillou S."/>
            <person name="Cros-Aarteil S."/>
            <person name="Calhoun S."/>
            <person name="Haridas S."/>
            <person name="Kuo A."/>
            <person name="Mondo S."/>
            <person name="Pangilinan J."/>
            <person name="Riley R."/>
            <person name="Labutti K."/>
            <person name="Andreopoulos B."/>
            <person name="Lipzen A."/>
            <person name="Chen C."/>
            <person name="Yanf M."/>
            <person name="Daum C."/>
            <person name="Ng V."/>
            <person name="Clum A."/>
            <person name="Ohm R."/>
            <person name="Martin F."/>
            <person name="Silar P."/>
            <person name="Natvig D."/>
            <person name="Lalanne C."/>
            <person name="Gautier V."/>
            <person name="Ament-Velasquez S.L."/>
            <person name="Kruys A."/>
            <person name="Hutchinson M.I."/>
            <person name="Powell A.J."/>
            <person name="Barry K."/>
            <person name="Miller A.N."/>
            <person name="Grigoriev I.V."/>
            <person name="Debuchy R."/>
            <person name="Gladieux P."/>
            <person name="Thoren M.H."/>
            <person name="Johannesson H."/>
        </authorList>
    </citation>
    <scope>NUCLEOTIDE SEQUENCE</scope>
    <source>
        <strain evidence="1">CBS 731.68</strain>
    </source>
</reference>
<reference evidence="1" key="1">
    <citation type="journal article" date="2023" name="Mol. Phylogenet. Evol.">
        <title>Genome-scale phylogeny and comparative genomics of the fungal order Sordariales.</title>
        <authorList>
            <person name="Hensen N."/>
            <person name="Bonometti L."/>
            <person name="Westerberg I."/>
            <person name="Brannstrom I.O."/>
            <person name="Guillou S."/>
            <person name="Cros-Aarteil S."/>
            <person name="Calhoun S."/>
            <person name="Haridas S."/>
            <person name="Kuo A."/>
            <person name="Mondo S."/>
            <person name="Pangilinan J."/>
            <person name="Riley R."/>
            <person name="LaButti K."/>
            <person name="Andreopoulos B."/>
            <person name="Lipzen A."/>
            <person name="Chen C."/>
            <person name="Yan M."/>
            <person name="Daum C."/>
            <person name="Ng V."/>
            <person name="Clum A."/>
            <person name="Steindorff A."/>
            <person name="Ohm R.A."/>
            <person name="Martin F."/>
            <person name="Silar P."/>
            <person name="Natvig D.O."/>
            <person name="Lalanne C."/>
            <person name="Gautier V."/>
            <person name="Ament-Velasquez S.L."/>
            <person name="Kruys A."/>
            <person name="Hutchinson M.I."/>
            <person name="Powell A.J."/>
            <person name="Barry K."/>
            <person name="Miller A.N."/>
            <person name="Grigoriev I.V."/>
            <person name="Debuchy R."/>
            <person name="Gladieux P."/>
            <person name="Hiltunen Thoren M."/>
            <person name="Johannesson H."/>
        </authorList>
    </citation>
    <scope>NUCLEOTIDE SEQUENCE</scope>
    <source>
        <strain evidence="1">CBS 731.68</strain>
    </source>
</reference>
<accession>A0AAN6TS70</accession>
<keyword evidence="2" id="KW-1185">Reference proteome</keyword>
<dbReference type="EMBL" id="MU853245">
    <property type="protein sequence ID" value="KAK4119745.1"/>
    <property type="molecule type" value="Genomic_DNA"/>
</dbReference>
<evidence type="ECO:0000313" key="2">
    <source>
        <dbReference type="Proteomes" id="UP001302602"/>
    </source>
</evidence>
<evidence type="ECO:0000313" key="1">
    <source>
        <dbReference type="EMBL" id="KAK4119745.1"/>
    </source>
</evidence>
<sequence length="70" mass="7944">MYITLSSCLPPVVLYLQVLAIPIRFDSSNSIIASEEIVPIWITQFCQQHEVRHPCGGFHYAHGPDLCWAM</sequence>